<organism evidence="2 3">
    <name type="scientific">Bowmanella denitrificans</name>
    <dbReference type="NCBI Taxonomy" id="366582"/>
    <lineage>
        <taxon>Bacteria</taxon>
        <taxon>Pseudomonadati</taxon>
        <taxon>Pseudomonadota</taxon>
        <taxon>Gammaproteobacteria</taxon>
        <taxon>Alteromonadales</taxon>
        <taxon>Alteromonadaceae</taxon>
        <taxon>Bowmanella</taxon>
    </lineage>
</organism>
<sequence length="154" mass="17018">MRALMFVALTLTSGAVLAMGTQPLANEELLKPVNTLFDAMRSHDEAALLAQFAPMAQLQRVTADGLIKTSDVQKFANSIATSQAYLDEQLLAVKVQQHGNLANVWTPFAFYLDNKLSHCGVNNFVLIKSEQGWKIQYLIDVTFEGDCQAFIAEH</sequence>
<accession>A0ABN0XHD6</accession>
<evidence type="ECO:0000313" key="3">
    <source>
        <dbReference type="Proteomes" id="UP001501757"/>
    </source>
</evidence>
<protein>
    <submittedName>
        <fullName evidence="2">Nuclear transport factor 2 family protein</fullName>
    </submittedName>
</protein>
<dbReference type="EMBL" id="BAAAEI010000017">
    <property type="protein sequence ID" value="GAA0363662.1"/>
    <property type="molecule type" value="Genomic_DNA"/>
</dbReference>
<proteinExistence type="predicted"/>
<dbReference type="SUPFAM" id="SSF54427">
    <property type="entry name" value="NTF2-like"/>
    <property type="match status" value="1"/>
</dbReference>
<gene>
    <name evidence="2" type="ORF">GCM10009092_30100</name>
</gene>
<comment type="caution">
    <text evidence="2">The sequence shown here is derived from an EMBL/GenBank/DDBJ whole genome shotgun (WGS) entry which is preliminary data.</text>
</comment>
<feature type="signal peptide" evidence="1">
    <location>
        <begin position="1"/>
        <end position="18"/>
    </location>
</feature>
<keyword evidence="3" id="KW-1185">Reference proteome</keyword>
<dbReference type="Proteomes" id="UP001501757">
    <property type="component" value="Unassembled WGS sequence"/>
</dbReference>
<keyword evidence="1" id="KW-0732">Signal</keyword>
<dbReference type="Gene3D" id="3.10.450.50">
    <property type="match status" value="1"/>
</dbReference>
<evidence type="ECO:0000313" key="2">
    <source>
        <dbReference type="EMBL" id="GAA0363662.1"/>
    </source>
</evidence>
<dbReference type="RefSeq" id="WP_343846021.1">
    <property type="nucleotide sequence ID" value="NZ_BAAAEI010000017.1"/>
</dbReference>
<reference evidence="2 3" key="1">
    <citation type="journal article" date="2019" name="Int. J. Syst. Evol. Microbiol.">
        <title>The Global Catalogue of Microorganisms (GCM) 10K type strain sequencing project: providing services to taxonomists for standard genome sequencing and annotation.</title>
        <authorList>
            <consortium name="The Broad Institute Genomics Platform"/>
            <consortium name="The Broad Institute Genome Sequencing Center for Infectious Disease"/>
            <person name="Wu L."/>
            <person name="Ma J."/>
        </authorList>
    </citation>
    <scope>NUCLEOTIDE SEQUENCE [LARGE SCALE GENOMIC DNA]</scope>
    <source>
        <strain evidence="2 3">JCM 13378</strain>
    </source>
</reference>
<dbReference type="InterPro" id="IPR032710">
    <property type="entry name" value="NTF2-like_dom_sf"/>
</dbReference>
<evidence type="ECO:0000256" key="1">
    <source>
        <dbReference type="SAM" id="SignalP"/>
    </source>
</evidence>
<name>A0ABN0XHD6_9ALTE</name>
<feature type="chain" id="PRO_5046530229" evidence="1">
    <location>
        <begin position="19"/>
        <end position="154"/>
    </location>
</feature>